<keyword evidence="2" id="KW-1185">Reference proteome</keyword>
<evidence type="ECO:0000313" key="2">
    <source>
        <dbReference type="Proteomes" id="UP000001817"/>
    </source>
</evidence>
<protein>
    <submittedName>
        <fullName evidence="1">Uncharacterized protein</fullName>
    </submittedName>
</protein>
<evidence type="ECO:0000313" key="1">
    <source>
        <dbReference type="EMBL" id="ABE34023.1"/>
    </source>
</evidence>
<dbReference type="Proteomes" id="UP000001817">
    <property type="component" value="Chromosome 2"/>
</dbReference>
<dbReference type="AlphaFoldDB" id="Q13PG6"/>
<organism evidence="1 2">
    <name type="scientific">Paraburkholderia xenovorans (strain LB400)</name>
    <dbReference type="NCBI Taxonomy" id="266265"/>
    <lineage>
        <taxon>Bacteria</taxon>
        <taxon>Pseudomonadati</taxon>
        <taxon>Pseudomonadota</taxon>
        <taxon>Betaproteobacteria</taxon>
        <taxon>Burkholderiales</taxon>
        <taxon>Burkholderiaceae</taxon>
        <taxon>Paraburkholderia</taxon>
    </lineage>
</organism>
<reference evidence="1 2" key="1">
    <citation type="journal article" date="2006" name="Proc. Natl. Acad. Sci. U.S.A.">
        <title>Burkholderia xenovorans LB400 harbors a multi-replicon, 9.73-Mbp genome shaped for versatility.</title>
        <authorList>
            <person name="Chain P.S."/>
            <person name="Denef V.J."/>
            <person name="Konstantinidis K.T."/>
            <person name="Vergez L.M."/>
            <person name="Agullo L."/>
            <person name="Reyes V.L."/>
            <person name="Hauser L."/>
            <person name="Cordova M."/>
            <person name="Gomez L."/>
            <person name="Gonzalez M."/>
            <person name="Land M."/>
            <person name="Lao V."/>
            <person name="Larimer F."/>
            <person name="LiPuma J.J."/>
            <person name="Mahenthiralingam E."/>
            <person name="Malfatti S.A."/>
            <person name="Marx C.J."/>
            <person name="Parnell J.J."/>
            <person name="Ramette A."/>
            <person name="Richardson P."/>
            <person name="Seeger M."/>
            <person name="Smith D."/>
            <person name="Spilker T."/>
            <person name="Sul W.J."/>
            <person name="Tsoi T.V."/>
            <person name="Ulrich L.E."/>
            <person name="Zhulin I.B."/>
            <person name="Tiedje J.M."/>
        </authorList>
    </citation>
    <scope>NUCLEOTIDE SEQUENCE [LARGE SCALE GENOMIC DNA]</scope>
    <source>
        <strain evidence="1 2">LB400</strain>
    </source>
</reference>
<name>Q13PG6_PARXL</name>
<sequence length="94" mass="10637">MAKSMPYCGRTLANSRARPELYCQERERMGKYAAYGGGFCSVTQHPDVARDSSVYLRSKWLACNSANLIYVKLILVLSDWRSLLINSCTIHCVQ</sequence>
<accession>Q13PG6</accession>
<gene>
    <name evidence="1" type="ORF">Bxe_B1959</name>
</gene>
<proteinExistence type="predicted"/>
<dbReference type="EMBL" id="CP000271">
    <property type="protein sequence ID" value="ABE34023.1"/>
    <property type="molecule type" value="Genomic_DNA"/>
</dbReference>
<dbReference type="KEGG" id="bxe:Bxe_B1959"/>